<evidence type="ECO:0000256" key="8">
    <source>
        <dbReference type="ARBA" id="ARBA00023163"/>
    </source>
</evidence>
<dbReference type="InterPro" id="IPR036236">
    <property type="entry name" value="Znf_C2H2_sf"/>
</dbReference>
<evidence type="ECO:0000313" key="13">
    <source>
        <dbReference type="Proteomes" id="UP000504606"/>
    </source>
</evidence>
<keyword evidence="7" id="KW-0238">DNA-binding</keyword>
<evidence type="ECO:0000256" key="6">
    <source>
        <dbReference type="ARBA" id="ARBA00023015"/>
    </source>
</evidence>
<dbReference type="Gene3D" id="3.30.160.60">
    <property type="entry name" value="Classic Zinc Finger"/>
    <property type="match status" value="3"/>
</dbReference>
<dbReference type="PROSITE" id="PS00028">
    <property type="entry name" value="ZINC_FINGER_C2H2_1"/>
    <property type="match status" value="3"/>
</dbReference>
<accession>A0A6J1RYB3</accession>
<dbReference type="FunFam" id="3.30.160.60:FF:000099">
    <property type="entry name" value="Zinc finger protein 79"/>
    <property type="match status" value="1"/>
</dbReference>
<comment type="subcellular location">
    <subcellularLocation>
        <location evidence="1">Nucleus</location>
    </subcellularLocation>
</comment>
<dbReference type="InterPro" id="IPR050331">
    <property type="entry name" value="Zinc_finger"/>
</dbReference>
<evidence type="ECO:0000256" key="10">
    <source>
        <dbReference type="PROSITE-ProRule" id="PRU00042"/>
    </source>
</evidence>
<dbReference type="RefSeq" id="XP_026273772.2">
    <property type="nucleotide sequence ID" value="XM_026417987.2"/>
</dbReference>
<feature type="domain" description="C2H2-type" evidence="12">
    <location>
        <begin position="164"/>
        <end position="189"/>
    </location>
</feature>
<dbReference type="FunFam" id="3.30.160.60:FF:000478">
    <property type="entry name" value="Zinc finger protein 133"/>
    <property type="match status" value="1"/>
</dbReference>
<evidence type="ECO:0000256" key="4">
    <source>
        <dbReference type="ARBA" id="ARBA00022771"/>
    </source>
</evidence>
<dbReference type="Pfam" id="PF00096">
    <property type="entry name" value="zf-C2H2"/>
    <property type="match status" value="3"/>
</dbReference>
<dbReference type="PANTHER" id="PTHR16515">
    <property type="entry name" value="PR DOMAIN ZINC FINGER PROTEIN"/>
    <property type="match status" value="1"/>
</dbReference>
<feature type="compositionally biased region" description="Basic and acidic residues" evidence="11">
    <location>
        <begin position="85"/>
        <end position="102"/>
    </location>
</feature>
<dbReference type="SMART" id="SM00355">
    <property type="entry name" value="ZnF_C2H2"/>
    <property type="match status" value="3"/>
</dbReference>
<evidence type="ECO:0000256" key="7">
    <source>
        <dbReference type="ARBA" id="ARBA00023125"/>
    </source>
</evidence>
<dbReference type="Proteomes" id="UP000504606">
    <property type="component" value="Unplaced"/>
</dbReference>
<evidence type="ECO:0000256" key="11">
    <source>
        <dbReference type="SAM" id="MobiDB-lite"/>
    </source>
</evidence>
<name>A0A6J1RYB3_FRAOC</name>
<feature type="region of interest" description="Disordered" evidence="11">
    <location>
        <begin position="36"/>
        <end position="102"/>
    </location>
</feature>
<feature type="domain" description="C2H2-type" evidence="12">
    <location>
        <begin position="136"/>
        <end position="163"/>
    </location>
</feature>
<sequence>MIAGPSVKEEQLSEREECASAVGLRLVVADSYSLRGELQQQPEGVGTKRSVSGGGSDESRENVEGADEVQEGARQSEGVPQDSDCGPRLRAEDGPEKPHRDLDGLSVKCKRCGKIFNKQSSLDRHLPRAHEDEKPYQCGVCNLRFKAKYNLIEHTWIHTGEKPYECKFCKKRFSHNGHFLRHVETHNGA</sequence>
<organism evidence="13 14">
    <name type="scientific">Frankliniella occidentalis</name>
    <name type="common">Western flower thrips</name>
    <name type="synonym">Euthrips occidentalis</name>
    <dbReference type="NCBI Taxonomy" id="133901"/>
    <lineage>
        <taxon>Eukaryota</taxon>
        <taxon>Metazoa</taxon>
        <taxon>Ecdysozoa</taxon>
        <taxon>Arthropoda</taxon>
        <taxon>Hexapoda</taxon>
        <taxon>Insecta</taxon>
        <taxon>Pterygota</taxon>
        <taxon>Neoptera</taxon>
        <taxon>Paraneoptera</taxon>
        <taxon>Thysanoptera</taxon>
        <taxon>Terebrantia</taxon>
        <taxon>Thripoidea</taxon>
        <taxon>Thripidae</taxon>
        <taxon>Frankliniella</taxon>
    </lineage>
</organism>
<feature type="domain" description="C2H2-type" evidence="12">
    <location>
        <begin position="107"/>
        <end position="135"/>
    </location>
</feature>
<dbReference type="OrthoDB" id="5305647at2759"/>
<dbReference type="PROSITE" id="PS50157">
    <property type="entry name" value="ZINC_FINGER_C2H2_2"/>
    <property type="match status" value="3"/>
</dbReference>
<dbReference type="GO" id="GO:0003677">
    <property type="term" value="F:DNA binding"/>
    <property type="evidence" value="ECO:0007669"/>
    <property type="project" value="UniProtKB-KW"/>
</dbReference>
<dbReference type="GO" id="GO:0008270">
    <property type="term" value="F:zinc ion binding"/>
    <property type="evidence" value="ECO:0007669"/>
    <property type="project" value="UniProtKB-KW"/>
</dbReference>
<evidence type="ECO:0000256" key="5">
    <source>
        <dbReference type="ARBA" id="ARBA00022833"/>
    </source>
</evidence>
<dbReference type="PANTHER" id="PTHR16515:SF49">
    <property type="entry name" value="GASTRULA ZINC FINGER PROTEIN XLCGF49.1-LIKE-RELATED"/>
    <property type="match status" value="1"/>
</dbReference>
<dbReference type="AlphaFoldDB" id="A0A6J1RYB3"/>
<dbReference type="InterPro" id="IPR013087">
    <property type="entry name" value="Znf_C2H2_type"/>
</dbReference>
<proteinExistence type="predicted"/>
<evidence type="ECO:0000256" key="9">
    <source>
        <dbReference type="ARBA" id="ARBA00023242"/>
    </source>
</evidence>
<evidence type="ECO:0000256" key="3">
    <source>
        <dbReference type="ARBA" id="ARBA00022737"/>
    </source>
</evidence>
<dbReference type="KEGG" id="foc:113203354"/>
<keyword evidence="4 10" id="KW-0863">Zinc-finger</keyword>
<keyword evidence="8" id="KW-0804">Transcription</keyword>
<protein>
    <submittedName>
        <fullName evidence="14">Zinc finger protein 436-like</fullName>
    </submittedName>
</protein>
<keyword evidence="3" id="KW-0677">Repeat</keyword>
<dbReference type="SUPFAM" id="SSF57667">
    <property type="entry name" value="beta-beta-alpha zinc fingers"/>
    <property type="match status" value="2"/>
</dbReference>
<keyword evidence="13" id="KW-1185">Reference proteome</keyword>
<gene>
    <name evidence="14" type="primary">LOC113203354</name>
</gene>
<dbReference type="GeneID" id="113203354"/>
<dbReference type="GO" id="GO:0010468">
    <property type="term" value="P:regulation of gene expression"/>
    <property type="evidence" value="ECO:0007669"/>
    <property type="project" value="TreeGrafter"/>
</dbReference>
<reference evidence="14" key="1">
    <citation type="submission" date="2025-08" db="UniProtKB">
        <authorList>
            <consortium name="RefSeq"/>
        </authorList>
    </citation>
    <scope>IDENTIFICATION</scope>
    <source>
        <tissue evidence="14">Whole organism</tissue>
    </source>
</reference>
<evidence type="ECO:0000256" key="1">
    <source>
        <dbReference type="ARBA" id="ARBA00004123"/>
    </source>
</evidence>
<dbReference type="GO" id="GO:0005634">
    <property type="term" value="C:nucleus"/>
    <property type="evidence" value="ECO:0007669"/>
    <property type="project" value="UniProtKB-SubCell"/>
</dbReference>
<keyword evidence="6" id="KW-0805">Transcription regulation</keyword>
<keyword evidence="5" id="KW-0862">Zinc</keyword>
<keyword evidence="9" id="KW-0539">Nucleus</keyword>
<evidence type="ECO:0000256" key="2">
    <source>
        <dbReference type="ARBA" id="ARBA00022723"/>
    </source>
</evidence>
<evidence type="ECO:0000259" key="12">
    <source>
        <dbReference type="PROSITE" id="PS50157"/>
    </source>
</evidence>
<keyword evidence="2" id="KW-0479">Metal-binding</keyword>
<evidence type="ECO:0000313" key="14">
    <source>
        <dbReference type="RefSeq" id="XP_026273772.2"/>
    </source>
</evidence>